<dbReference type="Proteomes" id="UP000094224">
    <property type="component" value="Unassembled WGS sequence"/>
</dbReference>
<evidence type="ECO:0000313" key="1">
    <source>
        <dbReference type="EMBL" id="ODR01147.1"/>
    </source>
</evidence>
<name>A0A1E3SG70_9MYCO</name>
<dbReference type="EMBL" id="MIHC01000060">
    <property type="protein sequence ID" value="ODR01147.1"/>
    <property type="molecule type" value="Genomic_DNA"/>
</dbReference>
<evidence type="ECO:0000313" key="2">
    <source>
        <dbReference type="Proteomes" id="UP000094224"/>
    </source>
</evidence>
<comment type="caution">
    <text evidence="1">The sequence shown here is derived from an EMBL/GenBank/DDBJ whole genome shotgun (WGS) entry which is preliminary data.</text>
</comment>
<reference evidence="2" key="1">
    <citation type="submission" date="2016-09" db="EMBL/GenBank/DDBJ databases">
        <authorList>
            <person name="Greninger A.L."/>
            <person name="Jerome K.R."/>
            <person name="Mcnair B."/>
            <person name="Wallis C."/>
            <person name="Fang F."/>
        </authorList>
    </citation>
    <scope>NUCLEOTIDE SEQUENCE [LARGE SCALE GENOMIC DNA]</scope>
    <source>
        <strain evidence="2">BC1_M4</strain>
    </source>
</reference>
<gene>
    <name evidence="1" type="ORF">BHQ21_23840</name>
</gene>
<organism evidence="1 2">
    <name type="scientific">Mycobacterium sherrisii</name>
    <dbReference type="NCBI Taxonomy" id="243061"/>
    <lineage>
        <taxon>Bacteria</taxon>
        <taxon>Bacillati</taxon>
        <taxon>Actinomycetota</taxon>
        <taxon>Actinomycetes</taxon>
        <taxon>Mycobacteriales</taxon>
        <taxon>Mycobacteriaceae</taxon>
        <taxon>Mycobacterium</taxon>
        <taxon>Mycobacterium simiae complex</taxon>
    </lineage>
</organism>
<proteinExistence type="predicted"/>
<sequence length="127" mass="13759">MREGIADPGHGGGDFACYLLVEGYQLGGALADVASNGLCLRSPCDALSRRTTARAIGNRKIFRHNETRCACVLYHVPHARARRIKIRGAVARYFGRRLQLVGCGARCHHVGVGCDAQRVGARALPIY</sequence>
<dbReference type="AlphaFoldDB" id="A0A1E3SG70"/>
<keyword evidence="2" id="KW-1185">Reference proteome</keyword>
<protein>
    <submittedName>
        <fullName evidence="1">Uncharacterized protein</fullName>
    </submittedName>
</protein>
<accession>A0A1E3SG70</accession>